<evidence type="ECO:0000313" key="3">
    <source>
        <dbReference type="Proteomes" id="UP001519460"/>
    </source>
</evidence>
<dbReference type="Proteomes" id="UP001519460">
    <property type="component" value="Unassembled WGS sequence"/>
</dbReference>
<accession>A0ABD0LM31</accession>
<name>A0ABD0LM31_9CAEN</name>
<sequence length="166" mass="18816">MEKICFADNCTRILDTKSRRVHVSRPHVSYRGHPRLQPYSVCKVTVCCVLWKASVERRHLVVFDVDLEKSAIDKAGGLSQFTIKAPVSFVRCWLVLFQMVPRWKKGRSNSVKLCFVNTPVAREEARGGQHLKRASTVSSADEKRDGKQRLPSATLRSTCVLRSMAD</sequence>
<reference evidence="2 3" key="1">
    <citation type="journal article" date="2023" name="Sci. Data">
        <title>Genome assembly of the Korean intertidal mud-creeper Batillaria attramentaria.</title>
        <authorList>
            <person name="Patra A.K."/>
            <person name="Ho P.T."/>
            <person name="Jun S."/>
            <person name="Lee S.J."/>
            <person name="Kim Y."/>
            <person name="Won Y.J."/>
        </authorList>
    </citation>
    <scope>NUCLEOTIDE SEQUENCE [LARGE SCALE GENOMIC DNA]</scope>
    <source>
        <strain evidence="2">Wonlab-2016</strain>
    </source>
</reference>
<keyword evidence="3" id="KW-1185">Reference proteome</keyword>
<dbReference type="AlphaFoldDB" id="A0ABD0LM31"/>
<feature type="region of interest" description="Disordered" evidence="1">
    <location>
        <begin position="126"/>
        <end position="150"/>
    </location>
</feature>
<evidence type="ECO:0000313" key="2">
    <source>
        <dbReference type="EMBL" id="KAK7500500.1"/>
    </source>
</evidence>
<proteinExistence type="predicted"/>
<comment type="caution">
    <text evidence="2">The sequence shown here is derived from an EMBL/GenBank/DDBJ whole genome shotgun (WGS) entry which is preliminary data.</text>
</comment>
<organism evidence="2 3">
    <name type="scientific">Batillaria attramentaria</name>
    <dbReference type="NCBI Taxonomy" id="370345"/>
    <lineage>
        <taxon>Eukaryota</taxon>
        <taxon>Metazoa</taxon>
        <taxon>Spiralia</taxon>
        <taxon>Lophotrochozoa</taxon>
        <taxon>Mollusca</taxon>
        <taxon>Gastropoda</taxon>
        <taxon>Caenogastropoda</taxon>
        <taxon>Sorbeoconcha</taxon>
        <taxon>Cerithioidea</taxon>
        <taxon>Batillariidae</taxon>
        <taxon>Batillaria</taxon>
    </lineage>
</organism>
<protein>
    <submittedName>
        <fullName evidence="2">Uncharacterized protein</fullName>
    </submittedName>
</protein>
<gene>
    <name evidence="2" type="ORF">BaRGS_00008407</name>
</gene>
<dbReference type="EMBL" id="JACVVK020000037">
    <property type="protein sequence ID" value="KAK7500500.1"/>
    <property type="molecule type" value="Genomic_DNA"/>
</dbReference>
<evidence type="ECO:0000256" key="1">
    <source>
        <dbReference type="SAM" id="MobiDB-lite"/>
    </source>
</evidence>